<proteinExistence type="predicted"/>
<organism evidence="1 2">
    <name type="scientific">Cetraspora pellucida</name>
    <dbReference type="NCBI Taxonomy" id="1433469"/>
    <lineage>
        <taxon>Eukaryota</taxon>
        <taxon>Fungi</taxon>
        <taxon>Fungi incertae sedis</taxon>
        <taxon>Mucoromycota</taxon>
        <taxon>Glomeromycotina</taxon>
        <taxon>Glomeromycetes</taxon>
        <taxon>Diversisporales</taxon>
        <taxon>Gigasporaceae</taxon>
        <taxon>Cetraspora</taxon>
    </lineage>
</organism>
<protein>
    <submittedName>
        <fullName evidence="1">1200_t:CDS:1</fullName>
    </submittedName>
</protein>
<sequence length="66" mass="7631">MLRLNFPGPDNKVLHLNEISFSLKIETLSQPNYACVFFLNNDEEIDVLDGIECKDKTNNILNPQMY</sequence>
<evidence type="ECO:0000313" key="2">
    <source>
        <dbReference type="Proteomes" id="UP000789366"/>
    </source>
</evidence>
<comment type="caution">
    <text evidence="1">The sequence shown here is derived from an EMBL/GenBank/DDBJ whole genome shotgun (WGS) entry which is preliminary data.</text>
</comment>
<reference evidence="1" key="1">
    <citation type="submission" date="2021-06" db="EMBL/GenBank/DDBJ databases">
        <authorList>
            <person name="Kallberg Y."/>
            <person name="Tangrot J."/>
            <person name="Rosling A."/>
        </authorList>
    </citation>
    <scope>NUCLEOTIDE SEQUENCE</scope>
    <source>
        <strain evidence="1">28 12/20/2015</strain>
    </source>
</reference>
<dbReference type="EMBL" id="CAJVPW010008647">
    <property type="protein sequence ID" value="CAG8595679.1"/>
    <property type="molecule type" value="Genomic_DNA"/>
</dbReference>
<dbReference type="Proteomes" id="UP000789366">
    <property type="component" value="Unassembled WGS sequence"/>
</dbReference>
<feature type="non-terminal residue" evidence="1">
    <location>
        <position position="66"/>
    </location>
</feature>
<gene>
    <name evidence="1" type="ORF">SPELUC_LOCUS6921</name>
</gene>
<keyword evidence="2" id="KW-1185">Reference proteome</keyword>
<accession>A0ACA9MJA8</accession>
<name>A0ACA9MJA8_9GLOM</name>
<evidence type="ECO:0000313" key="1">
    <source>
        <dbReference type="EMBL" id="CAG8595679.1"/>
    </source>
</evidence>